<dbReference type="PANTHER" id="PTHR43547">
    <property type="entry name" value="TWO-COMPONENT HISTIDINE KINASE"/>
    <property type="match status" value="1"/>
</dbReference>
<keyword evidence="13 14" id="KW-0472">Membrane</keyword>
<dbReference type="SUPFAM" id="SSF55785">
    <property type="entry name" value="PYP-like sensor domain (PAS domain)"/>
    <property type="match status" value="1"/>
</dbReference>
<evidence type="ECO:0000256" key="14">
    <source>
        <dbReference type="SAM" id="Phobius"/>
    </source>
</evidence>
<dbReference type="PROSITE" id="PS50109">
    <property type="entry name" value="HIS_KIN"/>
    <property type="match status" value="1"/>
</dbReference>
<dbReference type="PRINTS" id="PR00344">
    <property type="entry name" value="BCTRLSENSOR"/>
</dbReference>
<evidence type="ECO:0000256" key="5">
    <source>
        <dbReference type="ARBA" id="ARBA00022553"/>
    </source>
</evidence>
<evidence type="ECO:0000256" key="4">
    <source>
        <dbReference type="ARBA" id="ARBA00022475"/>
    </source>
</evidence>
<dbReference type="Pfam" id="PF00989">
    <property type="entry name" value="PAS"/>
    <property type="match status" value="1"/>
</dbReference>
<evidence type="ECO:0000256" key="2">
    <source>
        <dbReference type="ARBA" id="ARBA00004651"/>
    </source>
</evidence>
<sequence>MGDMALHTATTISYMPSIKEAFETENPSEEIQPLALEIQEQVGAEFIVIGNKQSIRYAHPNEALIGQRMVGGDNERALVEGRYYVSKAEGTLGPSLRGKAPIVNDQNEIIGVVSVGFLMEDIYTTFFNTLGKIAGVSFLVLVIGGLGGYMLTRSIRKDTMGLEPYQIAALYQEREAVLSSVKEGLIAIDKNAHVTTINAAARNLLHLSGDVTQQPIQAIFPNSEMERVLRSGKEERDQEISLGDRMVIVTRTPVIENEEVVGVVASFRDKSEVREMVGALSEIKRYSEGLRSQTHEYANKMYVLLGLLQLKNYDEAMDLIQADFKSVQYQSNRLDQIKDDTVQAILLGKISKASELKIDFVVDEDASIEAVPEQISRSKLVTILGNIIDNAFEAVKDQIDKQVTFSATDIGREIVFEVSDNGPGIPEEVMPYIFVRGFSTKKGEQRGFGLSNVREIVEELGGTFELDSDPSTGTTFSLFLSK</sequence>
<dbReference type="Pfam" id="PF14689">
    <property type="entry name" value="SPOB_a"/>
    <property type="match status" value="1"/>
</dbReference>
<dbReference type="GO" id="GO:0005524">
    <property type="term" value="F:ATP binding"/>
    <property type="evidence" value="ECO:0007669"/>
    <property type="project" value="UniProtKB-KW"/>
</dbReference>
<evidence type="ECO:0000256" key="3">
    <source>
        <dbReference type="ARBA" id="ARBA00012438"/>
    </source>
</evidence>
<evidence type="ECO:0000256" key="9">
    <source>
        <dbReference type="ARBA" id="ARBA00022777"/>
    </source>
</evidence>
<dbReference type="SUPFAM" id="SSF103190">
    <property type="entry name" value="Sensory domain-like"/>
    <property type="match status" value="1"/>
</dbReference>
<dbReference type="Pfam" id="PF17203">
    <property type="entry name" value="sCache_3_2"/>
    <property type="match status" value="1"/>
</dbReference>
<comment type="catalytic activity">
    <reaction evidence="1">
        <text>ATP + protein L-histidine = ADP + protein N-phospho-L-histidine.</text>
        <dbReference type="EC" id="2.7.13.3"/>
    </reaction>
</comment>
<keyword evidence="17" id="KW-1185">Reference proteome</keyword>
<keyword evidence="7 14" id="KW-0812">Transmembrane</keyword>
<dbReference type="FunFam" id="3.30.450.20:FF:000018">
    <property type="entry name" value="Sensor histidine kinase DcuS"/>
    <property type="match status" value="1"/>
</dbReference>
<dbReference type="InterPro" id="IPR029151">
    <property type="entry name" value="Sensor-like_sf"/>
</dbReference>
<dbReference type="Gene3D" id="1.10.287.130">
    <property type="match status" value="1"/>
</dbReference>
<evidence type="ECO:0000256" key="8">
    <source>
        <dbReference type="ARBA" id="ARBA00022741"/>
    </source>
</evidence>
<dbReference type="CDD" id="cd16915">
    <property type="entry name" value="HATPase_DpiB-CitA-like"/>
    <property type="match status" value="1"/>
</dbReference>
<dbReference type="InterPro" id="IPR035965">
    <property type="entry name" value="PAS-like_dom_sf"/>
</dbReference>
<dbReference type="InterPro" id="IPR033463">
    <property type="entry name" value="sCache_3"/>
</dbReference>
<dbReference type="EMBL" id="BMEL01000004">
    <property type="protein sequence ID" value="GGF29811.1"/>
    <property type="molecule type" value="Genomic_DNA"/>
</dbReference>
<dbReference type="InterPro" id="IPR005467">
    <property type="entry name" value="His_kinase_dom"/>
</dbReference>
<keyword evidence="5" id="KW-0597">Phosphoprotein</keyword>
<keyword evidence="10" id="KW-0067">ATP-binding</keyword>
<feature type="domain" description="Histidine kinase" evidence="15">
    <location>
        <begin position="379"/>
        <end position="482"/>
    </location>
</feature>
<reference evidence="16" key="1">
    <citation type="journal article" date="2014" name="Int. J. Syst. Evol. Microbiol.">
        <title>Complete genome sequence of Corynebacterium casei LMG S-19264T (=DSM 44701T), isolated from a smear-ripened cheese.</title>
        <authorList>
            <consortium name="US DOE Joint Genome Institute (JGI-PGF)"/>
            <person name="Walter F."/>
            <person name="Albersmeier A."/>
            <person name="Kalinowski J."/>
            <person name="Ruckert C."/>
        </authorList>
    </citation>
    <scope>NUCLEOTIDE SEQUENCE</scope>
    <source>
        <strain evidence="16">CGMCC 1.12153</strain>
    </source>
</reference>
<evidence type="ECO:0000256" key="12">
    <source>
        <dbReference type="ARBA" id="ARBA00023012"/>
    </source>
</evidence>
<dbReference type="GO" id="GO:0006355">
    <property type="term" value="P:regulation of DNA-templated transcription"/>
    <property type="evidence" value="ECO:0007669"/>
    <property type="project" value="InterPro"/>
</dbReference>
<name>A0A917EY70_HALAA</name>
<dbReference type="GO" id="GO:0005886">
    <property type="term" value="C:plasma membrane"/>
    <property type="evidence" value="ECO:0007669"/>
    <property type="project" value="UniProtKB-SubCell"/>
</dbReference>
<dbReference type="InterPro" id="IPR004358">
    <property type="entry name" value="Sig_transdc_His_kin-like_C"/>
</dbReference>
<keyword evidence="8" id="KW-0547">Nucleotide-binding</keyword>
<evidence type="ECO:0000313" key="17">
    <source>
        <dbReference type="Proteomes" id="UP000660110"/>
    </source>
</evidence>
<dbReference type="Gene3D" id="3.30.450.20">
    <property type="entry name" value="PAS domain"/>
    <property type="match status" value="2"/>
</dbReference>
<keyword evidence="9" id="KW-0418">Kinase</keyword>
<dbReference type="InterPro" id="IPR039506">
    <property type="entry name" value="SPOB_a"/>
</dbReference>
<comment type="subcellular location">
    <subcellularLocation>
        <location evidence="2">Cell membrane</location>
        <topology evidence="2">Multi-pass membrane protein</topology>
    </subcellularLocation>
</comment>
<protein>
    <recommendedName>
        <fullName evidence="3">histidine kinase</fullName>
        <ecNumber evidence="3">2.7.13.3</ecNumber>
    </recommendedName>
</protein>
<dbReference type="SUPFAM" id="SSF55890">
    <property type="entry name" value="Sporulation response regulatory protein Spo0B"/>
    <property type="match status" value="1"/>
</dbReference>
<dbReference type="GO" id="GO:0000155">
    <property type="term" value="F:phosphorelay sensor kinase activity"/>
    <property type="evidence" value="ECO:0007669"/>
    <property type="project" value="InterPro"/>
</dbReference>
<reference evidence="16" key="2">
    <citation type="submission" date="2020-09" db="EMBL/GenBank/DDBJ databases">
        <authorList>
            <person name="Sun Q."/>
            <person name="Zhou Y."/>
        </authorList>
    </citation>
    <scope>NUCLEOTIDE SEQUENCE</scope>
    <source>
        <strain evidence="16">CGMCC 1.12153</strain>
    </source>
</reference>
<keyword evidence="4" id="KW-1003">Cell membrane</keyword>
<dbReference type="PANTHER" id="PTHR43547:SF3">
    <property type="entry name" value="SENSOR PROTEIN CITS"/>
    <property type="match status" value="1"/>
</dbReference>
<dbReference type="Pfam" id="PF02518">
    <property type="entry name" value="HATPase_c"/>
    <property type="match status" value="1"/>
</dbReference>
<dbReference type="InterPro" id="IPR016120">
    <property type="entry name" value="Sig_transdc_His_kin_SpoOB"/>
</dbReference>
<keyword evidence="12" id="KW-0902">Two-component regulatory system</keyword>
<evidence type="ECO:0000256" key="13">
    <source>
        <dbReference type="ARBA" id="ARBA00023136"/>
    </source>
</evidence>
<evidence type="ECO:0000259" key="15">
    <source>
        <dbReference type="PROSITE" id="PS50109"/>
    </source>
</evidence>
<comment type="caution">
    <text evidence="16">The sequence shown here is derived from an EMBL/GenBank/DDBJ whole genome shotgun (WGS) entry which is preliminary data.</text>
</comment>
<dbReference type="SUPFAM" id="SSF55874">
    <property type="entry name" value="ATPase domain of HSP90 chaperone/DNA topoisomerase II/histidine kinase"/>
    <property type="match status" value="1"/>
</dbReference>
<dbReference type="SMART" id="SM00387">
    <property type="entry name" value="HATPase_c"/>
    <property type="match status" value="1"/>
</dbReference>
<dbReference type="Gene3D" id="3.30.565.10">
    <property type="entry name" value="Histidine kinase-like ATPase, C-terminal domain"/>
    <property type="match status" value="1"/>
</dbReference>
<feature type="transmembrane region" description="Helical" evidence="14">
    <location>
        <begin position="133"/>
        <end position="152"/>
    </location>
</feature>
<evidence type="ECO:0000256" key="1">
    <source>
        <dbReference type="ARBA" id="ARBA00000085"/>
    </source>
</evidence>
<organism evidence="16 17">
    <name type="scientific">Halobacillus andaensis</name>
    <dbReference type="NCBI Taxonomy" id="1176239"/>
    <lineage>
        <taxon>Bacteria</taxon>
        <taxon>Bacillati</taxon>
        <taxon>Bacillota</taxon>
        <taxon>Bacilli</taxon>
        <taxon>Bacillales</taxon>
        <taxon>Bacillaceae</taxon>
        <taxon>Halobacillus</taxon>
    </lineage>
</organism>
<evidence type="ECO:0000256" key="6">
    <source>
        <dbReference type="ARBA" id="ARBA00022679"/>
    </source>
</evidence>
<evidence type="ECO:0000313" key="16">
    <source>
        <dbReference type="EMBL" id="GGF29811.1"/>
    </source>
</evidence>
<dbReference type="Proteomes" id="UP000660110">
    <property type="component" value="Unassembled WGS sequence"/>
</dbReference>
<accession>A0A917EY70</accession>
<proteinExistence type="predicted"/>
<dbReference type="InterPro" id="IPR013767">
    <property type="entry name" value="PAS_fold"/>
</dbReference>
<dbReference type="InterPro" id="IPR036890">
    <property type="entry name" value="HATPase_C_sf"/>
</dbReference>
<dbReference type="EC" id="2.7.13.3" evidence="3"/>
<gene>
    <name evidence="16" type="ORF">GCM10010954_31180</name>
</gene>
<evidence type="ECO:0000256" key="11">
    <source>
        <dbReference type="ARBA" id="ARBA00022989"/>
    </source>
</evidence>
<keyword evidence="11 14" id="KW-1133">Transmembrane helix</keyword>
<keyword evidence="6" id="KW-0808">Transferase</keyword>
<dbReference type="AlphaFoldDB" id="A0A917EY70"/>
<evidence type="ECO:0000256" key="10">
    <source>
        <dbReference type="ARBA" id="ARBA00022840"/>
    </source>
</evidence>
<evidence type="ECO:0000256" key="7">
    <source>
        <dbReference type="ARBA" id="ARBA00022692"/>
    </source>
</evidence>
<dbReference type="InterPro" id="IPR003594">
    <property type="entry name" value="HATPase_dom"/>
</dbReference>